<accession>A0AAV4DTY6</accession>
<dbReference type="EMBL" id="BLXT01008342">
    <property type="protein sequence ID" value="GFO47679.1"/>
    <property type="molecule type" value="Genomic_DNA"/>
</dbReference>
<feature type="region of interest" description="Disordered" evidence="1">
    <location>
        <begin position="82"/>
        <end position="107"/>
    </location>
</feature>
<name>A0AAV4DTY6_9GAST</name>
<evidence type="ECO:0000313" key="2">
    <source>
        <dbReference type="EMBL" id="GFO47679.1"/>
    </source>
</evidence>
<dbReference type="Proteomes" id="UP000735302">
    <property type="component" value="Unassembled WGS sequence"/>
</dbReference>
<reference evidence="2 3" key="1">
    <citation type="journal article" date="2021" name="Elife">
        <title>Chloroplast acquisition without the gene transfer in kleptoplastic sea slugs, Plakobranchus ocellatus.</title>
        <authorList>
            <person name="Maeda T."/>
            <person name="Takahashi S."/>
            <person name="Yoshida T."/>
            <person name="Shimamura S."/>
            <person name="Takaki Y."/>
            <person name="Nagai Y."/>
            <person name="Toyoda A."/>
            <person name="Suzuki Y."/>
            <person name="Arimoto A."/>
            <person name="Ishii H."/>
            <person name="Satoh N."/>
            <person name="Nishiyama T."/>
            <person name="Hasebe M."/>
            <person name="Maruyama T."/>
            <person name="Minagawa J."/>
            <person name="Obokata J."/>
            <person name="Shigenobu S."/>
        </authorList>
    </citation>
    <scope>NUCLEOTIDE SEQUENCE [LARGE SCALE GENOMIC DNA]</scope>
</reference>
<comment type="caution">
    <text evidence="2">The sequence shown here is derived from an EMBL/GenBank/DDBJ whole genome shotgun (WGS) entry which is preliminary data.</text>
</comment>
<evidence type="ECO:0000256" key="1">
    <source>
        <dbReference type="SAM" id="MobiDB-lite"/>
    </source>
</evidence>
<proteinExistence type="predicted"/>
<feature type="compositionally biased region" description="Basic residues" evidence="1">
    <location>
        <begin position="84"/>
        <end position="107"/>
    </location>
</feature>
<organism evidence="2 3">
    <name type="scientific">Plakobranchus ocellatus</name>
    <dbReference type="NCBI Taxonomy" id="259542"/>
    <lineage>
        <taxon>Eukaryota</taxon>
        <taxon>Metazoa</taxon>
        <taxon>Spiralia</taxon>
        <taxon>Lophotrochozoa</taxon>
        <taxon>Mollusca</taxon>
        <taxon>Gastropoda</taxon>
        <taxon>Heterobranchia</taxon>
        <taxon>Euthyneura</taxon>
        <taxon>Panpulmonata</taxon>
        <taxon>Sacoglossa</taxon>
        <taxon>Placobranchoidea</taxon>
        <taxon>Plakobranchidae</taxon>
        <taxon>Plakobranchus</taxon>
    </lineage>
</organism>
<keyword evidence="3" id="KW-1185">Reference proteome</keyword>
<dbReference type="AlphaFoldDB" id="A0AAV4DTY6"/>
<evidence type="ECO:0000313" key="3">
    <source>
        <dbReference type="Proteomes" id="UP000735302"/>
    </source>
</evidence>
<sequence length="107" mass="12451">MFLKRSWRVESNTTSIPVFLVRSIYFEHHDLDSPHMVCPPCLDSPYMVCPPCLNFLNIFIWYASHASIPLIWYRTQTPPSHTKTCIKKTTRTHAQSLRRKARSASSV</sequence>
<gene>
    <name evidence="2" type="ORF">PoB_007418400</name>
</gene>
<protein>
    <submittedName>
        <fullName evidence="2">Uncharacterized protein</fullName>
    </submittedName>
</protein>